<organism evidence="2 3">
    <name type="scientific">Pseudoalteromonas luteoviolacea NCIMB 1942</name>
    <dbReference type="NCBI Taxonomy" id="1365253"/>
    <lineage>
        <taxon>Bacteria</taxon>
        <taxon>Pseudomonadati</taxon>
        <taxon>Pseudomonadota</taxon>
        <taxon>Gammaproteobacteria</taxon>
        <taxon>Alteromonadales</taxon>
        <taxon>Pseudoalteromonadaceae</taxon>
        <taxon>Pseudoalteromonas</taxon>
    </lineage>
</organism>
<dbReference type="GO" id="GO:0000272">
    <property type="term" value="P:polysaccharide catabolic process"/>
    <property type="evidence" value="ECO:0007669"/>
    <property type="project" value="InterPro"/>
</dbReference>
<comment type="caution">
    <text evidence="2">The sequence shown here is derived from an EMBL/GenBank/DDBJ whole genome shotgun (WGS) entry which is preliminary data.</text>
</comment>
<dbReference type="PROSITE" id="PS51766">
    <property type="entry name" value="DOCKERIN"/>
    <property type="match status" value="1"/>
</dbReference>
<name>A0A166Z376_9GAMM</name>
<evidence type="ECO:0000259" key="1">
    <source>
        <dbReference type="PROSITE" id="PS51766"/>
    </source>
</evidence>
<dbReference type="RefSeq" id="WP_063378754.1">
    <property type="nucleotide sequence ID" value="NZ_AUXT01000201.1"/>
</dbReference>
<dbReference type="InterPro" id="IPR002105">
    <property type="entry name" value="Dockerin_1_rpt"/>
</dbReference>
<dbReference type="InterPro" id="IPR016134">
    <property type="entry name" value="Dockerin_dom"/>
</dbReference>
<gene>
    <name evidence="2" type="ORF">N482_18315</name>
</gene>
<feature type="domain" description="Dockerin" evidence="1">
    <location>
        <begin position="637"/>
        <end position="701"/>
    </location>
</feature>
<dbReference type="PATRIC" id="fig|1365253.3.peg.4421"/>
<dbReference type="Gene3D" id="2.60.40.4130">
    <property type="match status" value="1"/>
</dbReference>
<reference evidence="2 3" key="1">
    <citation type="submission" date="2013-07" db="EMBL/GenBank/DDBJ databases">
        <title>Comparative Genomic and Metabolomic Analysis of Twelve Strains of Pseudoalteromonas luteoviolacea.</title>
        <authorList>
            <person name="Vynne N.G."/>
            <person name="Mansson M."/>
            <person name="Gram L."/>
        </authorList>
    </citation>
    <scope>NUCLEOTIDE SEQUENCE [LARGE SCALE GENOMIC DNA]</scope>
    <source>
        <strain evidence="2 3">NCIMB 1942</strain>
    </source>
</reference>
<dbReference type="Proteomes" id="UP000076587">
    <property type="component" value="Unassembled WGS sequence"/>
</dbReference>
<dbReference type="SUPFAM" id="SSF63446">
    <property type="entry name" value="Type I dockerin domain"/>
    <property type="match status" value="1"/>
</dbReference>
<evidence type="ECO:0000313" key="3">
    <source>
        <dbReference type="Proteomes" id="UP000076587"/>
    </source>
</evidence>
<dbReference type="PROSITE" id="PS00018">
    <property type="entry name" value="EF_HAND_1"/>
    <property type="match status" value="2"/>
</dbReference>
<dbReference type="OrthoDB" id="6091599at2"/>
<dbReference type="EMBL" id="AUXT01000201">
    <property type="protein sequence ID" value="KZN43785.1"/>
    <property type="molecule type" value="Genomic_DNA"/>
</dbReference>
<accession>A0A166Z376</accession>
<sequence>MLTNSNPTKLSSRPYSFNTLIKTLLVTSSICFPLYTQAETPTVLVDETRVNTVAELGSVNYDSRVANLTNGHVVTWINIDTGARQSILKAKIYDEHGIAASSEIHVGGVISSEDQYMSRPAIQPAPDGGFAIAWAETISEAKRVSFFRRFSADGTALTNTKTIHPSSNNQSVASVTYLTNGNMVAIWEEWSTTSLESDVYAKVYNQNLEELVPTFQVNTFSSKHQGDASITSLNDGGYVITWRGEGSEDNFGIYGQRFDANNTKVGSEFLVNSTIAHQQFNASPAKLKDGFVVVWQSNTDNWNVKNINAQLFHADGTKNGQEIIVNSHLSHGRHPSISALELGGFTITWEKIQTGSSDADIYARVFNEKGEAKGDEFIINTYTAHDQSNPQVAGLDNNRYVVSWDSNAQNKNVKNIYTKLFELPSAQYNQLEAIIPTTPIYEGDIVSLPLIVRGQDIFGVDSMISLDAPSVASFTGGSYGEFLPSNERLTIPLDYTDNQWLSAASIKAPYSAKSGEGNYATAELIAYKPGTLNLTVNSQFTDQNGAYIHQSQNNYTLTVLESVLLSGNVADLAVNGDYTHITFFINGKPVQIKSDGTFKYQSGLGPVTLSISAPGFLTAERQLTLSPNQADIDFGAIELVAGDQNGDNSIDIADLTQLMSAYRSTSSDPDYHQGSDFNQDNKINLQDLTLLGKNFGKQGPQPF</sequence>
<dbReference type="GO" id="GO:0004553">
    <property type="term" value="F:hydrolase activity, hydrolyzing O-glycosyl compounds"/>
    <property type="evidence" value="ECO:0007669"/>
    <property type="project" value="InterPro"/>
</dbReference>
<dbReference type="InterPro" id="IPR018247">
    <property type="entry name" value="EF_Hand_1_Ca_BS"/>
</dbReference>
<dbReference type="InterPro" id="IPR036439">
    <property type="entry name" value="Dockerin_dom_sf"/>
</dbReference>
<dbReference type="AlphaFoldDB" id="A0A166Z376"/>
<dbReference type="Pfam" id="PF00404">
    <property type="entry name" value="Dockerin_1"/>
    <property type="match status" value="1"/>
</dbReference>
<evidence type="ECO:0000313" key="2">
    <source>
        <dbReference type="EMBL" id="KZN43785.1"/>
    </source>
</evidence>
<protein>
    <recommendedName>
        <fullName evidence="1">Dockerin domain-containing protein</fullName>
    </recommendedName>
</protein>
<dbReference type="CDD" id="cd14254">
    <property type="entry name" value="Dockerin_II"/>
    <property type="match status" value="1"/>
</dbReference>
<proteinExistence type="predicted"/>
<dbReference type="PROSITE" id="PS00448">
    <property type="entry name" value="CLOS_CELLULOSOME_RPT"/>
    <property type="match status" value="1"/>
</dbReference>